<dbReference type="AlphaFoldDB" id="A0A839JW30"/>
<keyword evidence="2" id="KW-1185">Reference proteome</keyword>
<comment type="caution">
    <text evidence="1">The sequence shown here is derived from an EMBL/GenBank/DDBJ whole genome shotgun (WGS) entry which is preliminary data.</text>
</comment>
<proteinExistence type="predicted"/>
<accession>A0A839JW30</accession>
<dbReference type="Pfam" id="PF18941">
    <property type="entry name" value="DUF5688"/>
    <property type="match status" value="1"/>
</dbReference>
<dbReference type="Proteomes" id="UP000574276">
    <property type="component" value="Unassembled WGS sequence"/>
</dbReference>
<name>A0A839JW30_9FIRM</name>
<evidence type="ECO:0000313" key="2">
    <source>
        <dbReference type="Proteomes" id="UP000574276"/>
    </source>
</evidence>
<dbReference type="EMBL" id="JACEGA010000001">
    <property type="protein sequence ID" value="MBB2181875.1"/>
    <property type="molecule type" value="Genomic_DNA"/>
</dbReference>
<dbReference type="RefSeq" id="WP_228351617.1">
    <property type="nucleotide sequence ID" value="NZ_JACEGA010000001.1"/>
</dbReference>
<gene>
    <name evidence="1" type="ORF">H0486_03180</name>
</gene>
<reference evidence="1 2" key="1">
    <citation type="submission" date="2020-07" db="EMBL/GenBank/DDBJ databases">
        <title>Characterization and genome sequencing of isolate MD1, a novel member within the family Lachnospiraceae.</title>
        <authorList>
            <person name="Rettenmaier R."/>
            <person name="Di Bello L."/>
            <person name="Zinser C."/>
            <person name="Scheitz K."/>
            <person name="Liebl W."/>
            <person name="Zverlov V."/>
        </authorList>
    </citation>
    <scope>NUCLEOTIDE SEQUENCE [LARGE SCALE GENOMIC DNA]</scope>
    <source>
        <strain evidence="1 2">MD1</strain>
    </source>
</reference>
<sequence length="332" mass="37973">MMNYEIFKEVVAEKFMDYMPSQYKDMKLEIHPVDKVNMTLDGMNLVGEGDIKVTPTIYINDMYTHYQKNDDLQEVLQTAASRMERAMKEAPEVVPAIELDAAKENIVFQLVNTEQNKEMLQNTPNRSFQDLSIIYRWVVKTDVEGIQSTVIRNSLAERLGLSEEQMFKLAVDNTRRLFPPCVNSMNDVIREMFTKDGMPAEVADMMIGEMPPEQTMWVISNERGINGAISMLYEDKLHGLAENLGTDLYIMPSSLHEVIAVSASMGDPNELAQMVAEINMDQVALDERLSNQVYHYDKDLRKLSLATDTPNKRLDGIVAEPKLIYNREEQSR</sequence>
<organism evidence="1 2">
    <name type="scientific">Variimorphobacter saccharofermentans</name>
    <dbReference type="NCBI Taxonomy" id="2755051"/>
    <lineage>
        <taxon>Bacteria</taxon>
        <taxon>Bacillati</taxon>
        <taxon>Bacillota</taxon>
        <taxon>Clostridia</taxon>
        <taxon>Lachnospirales</taxon>
        <taxon>Lachnospiraceae</taxon>
        <taxon>Variimorphobacter</taxon>
    </lineage>
</organism>
<evidence type="ECO:0000313" key="1">
    <source>
        <dbReference type="EMBL" id="MBB2181875.1"/>
    </source>
</evidence>
<protein>
    <submittedName>
        <fullName evidence="1">Uncharacterized protein</fullName>
    </submittedName>
</protein>
<dbReference type="InterPro" id="IPR043743">
    <property type="entry name" value="DUF5688"/>
</dbReference>